<keyword evidence="2" id="KW-1185">Reference proteome</keyword>
<dbReference type="Proteomes" id="UP001189624">
    <property type="component" value="Chromosome 2"/>
</dbReference>
<evidence type="ECO:0000313" key="1">
    <source>
        <dbReference type="EMBL" id="CAJ1933346.1"/>
    </source>
</evidence>
<reference evidence="1" key="1">
    <citation type="submission" date="2023-10" db="EMBL/GenBank/DDBJ databases">
        <authorList>
            <person name="Domelevo Entfellner J.-B."/>
        </authorList>
    </citation>
    <scope>NUCLEOTIDE SEQUENCE</scope>
</reference>
<gene>
    <name evidence="1" type="ORF">AYBTSS11_LOCUS6298</name>
</gene>
<proteinExistence type="predicted"/>
<dbReference type="EMBL" id="OY731399">
    <property type="protein sequence ID" value="CAJ1933346.1"/>
    <property type="molecule type" value="Genomic_DNA"/>
</dbReference>
<accession>A0AA86V5E0</accession>
<organism evidence="1 2">
    <name type="scientific">Sphenostylis stenocarpa</name>
    <dbReference type="NCBI Taxonomy" id="92480"/>
    <lineage>
        <taxon>Eukaryota</taxon>
        <taxon>Viridiplantae</taxon>
        <taxon>Streptophyta</taxon>
        <taxon>Embryophyta</taxon>
        <taxon>Tracheophyta</taxon>
        <taxon>Spermatophyta</taxon>
        <taxon>Magnoliopsida</taxon>
        <taxon>eudicotyledons</taxon>
        <taxon>Gunneridae</taxon>
        <taxon>Pentapetalae</taxon>
        <taxon>rosids</taxon>
        <taxon>fabids</taxon>
        <taxon>Fabales</taxon>
        <taxon>Fabaceae</taxon>
        <taxon>Papilionoideae</taxon>
        <taxon>50 kb inversion clade</taxon>
        <taxon>NPAAA clade</taxon>
        <taxon>indigoferoid/millettioid clade</taxon>
        <taxon>Phaseoleae</taxon>
        <taxon>Sphenostylis</taxon>
    </lineage>
</organism>
<protein>
    <submittedName>
        <fullName evidence="1">Uncharacterized protein</fullName>
    </submittedName>
</protein>
<name>A0AA86V5E0_9FABA</name>
<dbReference type="AlphaFoldDB" id="A0AA86V5E0"/>
<evidence type="ECO:0000313" key="2">
    <source>
        <dbReference type="Proteomes" id="UP001189624"/>
    </source>
</evidence>
<sequence length="72" mass="7786">MTLKLGFARIHSPALHTSTTEKSSFQRKSHVCNSTCITEDIYDAVTSNACSSTINIIRSPGSKPKGTEKTAE</sequence>
<dbReference type="Gramene" id="rna-AYBTSS11_LOCUS6298">
    <property type="protein sequence ID" value="CAJ1933346.1"/>
    <property type="gene ID" value="gene-AYBTSS11_LOCUS6298"/>
</dbReference>